<keyword evidence="2" id="KW-0378">Hydrolase</keyword>
<dbReference type="SUPFAM" id="SSF158702">
    <property type="entry name" value="Sec63 N-terminal domain-like"/>
    <property type="match status" value="1"/>
</dbReference>
<keyword evidence="1" id="KW-0547">Nucleotide-binding</keyword>
<evidence type="ECO:0000313" key="8">
    <source>
        <dbReference type="EMBL" id="KAA8643522.1"/>
    </source>
</evidence>
<sequence length="922" mass="102553">MSAHPEQPFQTHGFQTSLDVARQQAYSVASVAGHKRLPDRSPENSLKVSNAKHSAQSTYLVDFTRPVVNPPNSCLTASEIRPVEAVTSTTDDEQQRAEFFNQTSVKDPTLYLSNPRYGLSKKLVANFAAVGVNNIYPWQASCLLAPGLLEGKRHLIYTAPTGGGKSLIADVLMLKRIMDDPTRKAILVLPYVALVQEKLKWLRRIVQGLEKHVHDDDDDDEKTDLAKPYHQHWKKLQKSIRVSCFFGGSRTAASWADMDIAVCTIEKANSMINTAIEERIIGDLGVVVLDELHMLDDEHRGYLMELMVTKLLLLQQNIQIIVLAEWMDARYYISTYRPIPIDDYLVYENAIYPATSIQLFRTMAKLTSTAMSSFADAMPPHRVVQPSTFRQLSSPTTNAMVALSVEIAVAGYGALVFCGSRQACQFHAAIISEAMPVPSAVDPEELSKRLDLLAELRSLPSGLDPALETTLIRGVGFHHAGMTAEERELIAQAYDQGALSVLVATCSLAAGVNLPARRVIINGARMGRELIGPVMLRQMCGRAGRKGKDEAGETYLICSKPDLEAICDLLEADMPAIESCLAPEKRGLKRALLEAIATGLVSGYEAIKEYVRYTLLYRMVNKGLAYSIMHSALRELIDEKFLLERDDEAYEATQLGQAVVASAFSPEDGLFVYEELRRASQAFVMDGDMHIFYMFTPLQVAITTQIDWPIFRDQLDGLDDSGLRALQFVGVQPGFVNSMVQSGASLKENTPDQVKLSRIYRRAYTAFQLRDLSNEVPLSKIASRYRIPRGAVQTLAQQCHGFAAGMVKFCQRMSWGMLAAVLEHMRDRLEAGARADLLEMAQVTYVKGCTARLLRDNGFRNLRALAEAEAKDLVPVLMMAQKSHLHPLEAERYSKKLLAKAEVIVASANKIWEREMQVELEE</sequence>
<dbReference type="GO" id="GO:0043138">
    <property type="term" value="F:3'-5' DNA helicase activity"/>
    <property type="evidence" value="ECO:0007669"/>
    <property type="project" value="UniProtKB-EC"/>
</dbReference>
<dbReference type="Gene3D" id="1.10.3380.20">
    <property type="match status" value="1"/>
</dbReference>
<dbReference type="InterPro" id="IPR014001">
    <property type="entry name" value="Helicase_ATP-bd"/>
</dbReference>
<dbReference type="VEuPathDB" id="FungiDB:EYZ11_004280"/>
<dbReference type="Gene3D" id="1.10.3380.30">
    <property type="match status" value="1"/>
</dbReference>
<dbReference type="CDD" id="cd18026">
    <property type="entry name" value="DEXHc_POLQ-like"/>
    <property type="match status" value="1"/>
</dbReference>
<dbReference type="GO" id="GO:0003676">
    <property type="term" value="F:nucleic acid binding"/>
    <property type="evidence" value="ECO:0007669"/>
    <property type="project" value="InterPro"/>
</dbReference>
<dbReference type="VEuPathDB" id="FungiDB:EYZ11_004283"/>
<name>A0A5M9M8Y4_9EURO</name>
<dbReference type="InterPro" id="IPR011545">
    <property type="entry name" value="DEAD/DEAH_box_helicase_dom"/>
</dbReference>
<dbReference type="PROSITE" id="PS51192">
    <property type="entry name" value="HELICASE_ATP_BIND_1"/>
    <property type="match status" value="1"/>
</dbReference>
<evidence type="ECO:0000256" key="1">
    <source>
        <dbReference type="ARBA" id="ARBA00022741"/>
    </source>
</evidence>
<feature type="domain" description="Helicase C-terminal" evidence="7">
    <location>
        <begin position="399"/>
        <end position="589"/>
    </location>
</feature>
<evidence type="ECO:0000256" key="5">
    <source>
        <dbReference type="ARBA" id="ARBA00048988"/>
    </source>
</evidence>
<keyword evidence="4" id="KW-0067">ATP-binding</keyword>
<dbReference type="InterPro" id="IPR027417">
    <property type="entry name" value="P-loop_NTPase"/>
</dbReference>
<protein>
    <recommendedName>
        <fullName evidence="10">DNA-directed DNA polymerase theta</fullName>
    </recommendedName>
</protein>
<dbReference type="PANTHER" id="PTHR47961:SF6">
    <property type="entry name" value="DNA-DIRECTED DNA POLYMERASE"/>
    <property type="match status" value="1"/>
</dbReference>
<keyword evidence="3" id="KW-0347">Helicase</keyword>
<dbReference type="SUPFAM" id="SSF46785">
    <property type="entry name" value="Winged helix' DNA-binding domain"/>
    <property type="match status" value="1"/>
</dbReference>
<dbReference type="GeneID" id="54332993"/>
<dbReference type="Pfam" id="PF00271">
    <property type="entry name" value="Helicase_C"/>
    <property type="match status" value="1"/>
</dbReference>
<evidence type="ECO:0008006" key="10">
    <source>
        <dbReference type="Google" id="ProtNLM"/>
    </source>
</evidence>
<dbReference type="Pfam" id="PF20470">
    <property type="entry name" value="HTH_61"/>
    <property type="match status" value="1"/>
</dbReference>
<dbReference type="PANTHER" id="PTHR47961">
    <property type="entry name" value="DNA POLYMERASE THETA, PUTATIVE (AFU_ORTHOLOGUE AFUA_1G05260)-RELATED"/>
    <property type="match status" value="1"/>
</dbReference>
<dbReference type="SUPFAM" id="SSF52540">
    <property type="entry name" value="P-loop containing nucleoside triphosphate hydrolases"/>
    <property type="match status" value="1"/>
</dbReference>
<evidence type="ECO:0000256" key="4">
    <source>
        <dbReference type="ARBA" id="ARBA00022840"/>
    </source>
</evidence>
<dbReference type="CDD" id="cd18795">
    <property type="entry name" value="SF2_C_Ski2"/>
    <property type="match status" value="1"/>
</dbReference>
<dbReference type="InterPro" id="IPR048960">
    <property type="entry name" value="POLQ-like_helical"/>
</dbReference>
<dbReference type="Pfam" id="PF21099">
    <property type="entry name" value="POLQ_helical"/>
    <property type="match status" value="1"/>
</dbReference>
<dbReference type="Pfam" id="PF25453">
    <property type="entry name" value="DUF7898"/>
    <property type="match status" value="1"/>
</dbReference>
<dbReference type="EMBL" id="QUQM01000005">
    <property type="protein sequence ID" value="KAA8643522.1"/>
    <property type="molecule type" value="Genomic_DNA"/>
</dbReference>
<dbReference type="AlphaFoldDB" id="A0A5M9M8Y4"/>
<dbReference type="GO" id="GO:0016787">
    <property type="term" value="F:hydrolase activity"/>
    <property type="evidence" value="ECO:0007669"/>
    <property type="project" value="UniProtKB-KW"/>
</dbReference>
<dbReference type="InterPro" id="IPR046931">
    <property type="entry name" value="HTH_61"/>
</dbReference>
<dbReference type="FunFam" id="1.10.3380.20:FF:000005">
    <property type="entry name" value="DNA-directed DNA polymerase theta, putative"/>
    <property type="match status" value="1"/>
</dbReference>
<dbReference type="SMART" id="SM00487">
    <property type="entry name" value="DEXDc"/>
    <property type="match status" value="1"/>
</dbReference>
<evidence type="ECO:0000259" key="7">
    <source>
        <dbReference type="PROSITE" id="PS51194"/>
    </source>
</evidence>
<evidence type="ECO:0000313" key="9">
    <source>
        <dbReference type="Proteomes" id="UP000324241"/>
    </source>
</evidence>
<dbReference type="InterPro" id="IPR036390">
    <property type="entry name" value="WH_DNA-bd_sf"/>
</dbReference>
<reference evidence="8 9" key="1">
    <citation type="submission" date="2019-08" db="EMBL/GenBank/DDBJ databases">
        <title>The genome sequence of a newly discovered highly antifungal drug resistant Aspergillus species, Aspergillus tanneri NIH 1004.</title>
        <authorList>
            <person name="Mounaud S."/>
            <person name="Singh I."/>
            <person name="Joardar V."/>
            <person name="Pakala S."/>
            <person name="Pakala S."/>
            <person name="Venepally P."/>
            <person name="Chung J.K."/>
            <person name="Losada L."/>
            <person name="Nierman W.C."/>
        </authorList>
    </citation>
    <scope>NUCLEOTIDE SEQUENCE [LARGE SCALE GENOMIC DNA]</scope>
    <source>
        <strain evidence="8 9">NIH1004</strain>
    </source>
</reference>
<dbReference type="InterPro" id="IPR050474">
    <property type="entry name" value="Hel308_SKI2-like"/>
</dbReference>
<dbReference type="VEuPathDB" id="FungiDB:EYZ11_004282"/>
<dbReference type="InterPro" id="IPR057220">
    <property type="entry name" value="DUF7898"/>
</dbReference>
<evidence type="ECO:0000259" key="6">
    <source>
        <dbReference type="PROSITE" id="PS51192"/>
    </source>
</evidence>
<proteinExistence type="predicted"/>
<gene>
    <name evidence="8" type="ORF">ATNIH1004_010291</name>
</gene>
<dbReference type="GO" id="GO:0005524">
    <property type="term" value="F:ATP binding"/>
    <property type="evidence" value="ECO:0007669"/>
    <property type="project" value="UniProtKB-KW"/>
</dbReference>
<dbReference type="PROSITE" id="PS51194">
    <property type="entry name" value="HELICASE_CTER"/>
    <property type="match status" value="1"/>
</dbReference>
<dbReference type="RefSeq" id="XP_033422884.1">
    <property type="nucleotide sequence ID" value="XM_033574866.1"/>
</dbReference>
<evidence type="ECO:0000256" key="2">
    <source>
        <dbReference type="ARBA" id="ARBA00022801"/>
    </source>
</evidence>
<accession>A0A5M9M8Y4</accession>
<comment type="caution">
    <text evidence="8">The sequence shown here is derived from an EMBL/GenBank/DDBJ whole genome shotgun (WGS) entry which is preliminary data.</text>
</comment>
<evidence type="ECO:0000256" key="3">
    <source>
        <dbReference type="ARBA" id="ARBA00022806"/>
    </source>
</evidence>
<dbReference type="Gene3D" id="3.40.50.300">
    <property type="entry name" value="P-loop containing nucleotide triphosphate hydrolases"/>
    <property type="match status" value="3"/>
</dbReference>
<organism evidence="8 9">
    <name type="scientific">Aspergillus tanneri</name>
    <dbReference type="NCBI Taxonomy" id="1220188"/>
    <lineage>
        <taxon>Eukaryota</taxon>
        <taxon>Fungi</taxon>
        <taxon>Dikarya</taxon>
        <taxon>Ascomycota</taxon>
        <taxon>Pezizomycotina</taxon>
        <taxon>Eurotiomycetes</taxon>
        <taxon>Eurotiomycetidae</taxon>
        <taxon>Eurotiales</taxon>
        <taxon>Aspergillaceae</taxon>
        <taxon>Aspergillus</taxon>
        <taxon>Aspergillus subgen. Circumdati</taxon>
    </lineage>
</organism>
<feature type="domain" description="Helicase ATP-binding" evidence="6">
    <location>
        <begin position="146"/>
        <end position="323"/>
    </location>
</feature>
<dbReference type="Pfam" id="PF00270">
    <property type="entry name" value="DEAD"/>
    <property type="match status" value="1"/>
</dbReference>
<comment type="catalytic activity">
    <reaction evidence="5">
        <text>ATP + H2O = ADP + phosphate + H(+)</text>
        <dbReference type="Rhea" id="RHEA:13065"/>
        <dbReference type="ChEBI" id="CHEBI:15377"/>
        <dbReference type="ChEBI" id="CHEBI:15378"/>
        <dbReference type="ChEBI" id="CHEBI:30616"/>
        <dbReference type="ChEBI" id="CHEBI:43474"/>
        <dbReference type="ChEBI" id="CHEBI:456216"/>
        <dbReference type="EC" id="5.6.2.4"/>
    </reaction>
</comment>
<dbReference type="OrthoDB" id="2320933at2759"/>
<dbReference type="InterPro" id="IPR001650">
    <property type="entry name" value="Helicase_C-like"/>
</dbReference>
<dbReference type="Proteomes" id="UP000324241">
    <property type="component" value="Unassembled WGS sequence"/>
</dbReference>
<dbReference type="SMART" id="SM00490">
    <property type="entry name" value="HELICc"/>
    <property type="match status" value="1"/>
</dbReference>